<protein>
    <recommendedName>
        <fullName evidence="5">Dynactin subunit 5</fullName>
    </recommendedName>
</protein>
<evidence type="ECO:0000313" key="6">
    <source>
        <dbReference type="EMBL" id="EAR84772.3"/>
    </source>
</evidence>
<keyword evidence="3" id="KW-0206">Cytoskeleton</keyword>
<sequence>MEQQPIYYDPSLYYETQTGNKLCKKNLIRGSDNIFIYGKVIMQQKNIIRGDLGRINLGKYLILCEGVTLRPSYQVQANDQIKYSHITIGDYVIIDSNSIIQAQKIGSNVHIGKNCIIGHRANISDNVKILDDTIIPPDTVIPPYTVYGGKPARYIAELPETVSYIHREQAIKYYKSFQPKRTSDTKEFQFSSIQGSTVQQ</sequence>
<dbReference type="OrthoDB" id="417208at2759"/>
<dbReference type="KEGG" id="tet:TTHERM_00637740"/>
<dbReference type="InParanoid" id="Q22HC9"/>
<evidence type="ECO:0000256" key="5">
    <source>
        <dbReference type="ARBA" id="ARBA00034865"/>
    </source>
</evidence>
<dbReference type="Pfam" id="PF21711">
    <property type="entry name" value="DCTN5"/>
    <property type="match status" value="1"/>
</dbReference>
<proteinExistence type="inferred from homology"/>
<evidence type="ECO:0000256" key="1">
    <source>
        <dbReference type="ARBA" id="ARBA00004245"/>
    </source>
</evidence>
<accession>Q22HC9</accession>
<evidence type="ECO:0000256" key="4">
    <source>
        <dbReference type="ARBA" id="ARBA00034706"/>
    </source>
</evidence>
<evidence type="ECO:0000256" key="2">
    <source>
        <dbReference type="ARBA" id="ARBA00022490"/>
    </source>
</evidence>
<dbReference type="EMBL" id="GG662588">
    <property type="protein sequence ID" value="EAR84772.3"/>
    <property type="molecule type" value="Genomic_DNA"/>
</dbReference>
<evidence type="ECO:0000313" key="7">
    <source>
        <dbReference type="Proteomes" id="UP000009168"/>
    </source>
</evidence>
<dbReference type="RefSeq" id="XP_001032435.3">
    <property type="nucleotide sequence ID" value="XM_001032435.3"/>
</dbReference>
<dbReference type="AlphaFoldDB" id="Q22HC9"/>
<dbReference type="GO" id="GO:0005869">
    <property type="term" value="C:dynactin complex"/>
    <property type="evidence" value="ECO:0007669"/>
    <property type="project" value="TreeGrafter"/>
</dbReference>
<dbReference type="InterPro" id="IPR011004">
    <property type="entry name" value="Trimer_LpxA-like_sf"/>
</dbReference>
<dbReference type="GeneID" id="7832853"/>
<evidence type="ECO:0000256" key="3">
    <source>
        <dbReference type="ARBA" id="ARBA00023212"/>
    </source>
</evidence>
<dbReference type="HOGENOM" id="CLU_088622_2_0_1"/>
<dbReference type="eggNOG" id="KOG3121">
    <property type="taxonomic scope" value="Eukaryota"/>
</dbReference>
<comment type="similarity">
    <text evidence="4">Belongs to the dynactin subunits 5/6 family. Dynactin subunit 5 subfamily.</text>
</comment>
<dbReference type="STRING" id="312017.Q22HC9"/>
<organism evidence="6 7">
    <name type="scientific">Tetrahymena thermophila (strain SB210)</name>
    <dbReference type="NCBI Taxonomy" id="312017"/>
    <lineage>
        <taxon>Eukaryota</taxon>
        <taxon>Sar</taxon>
        <taxon>Alveolata</taxon>
        <taxon>Ciliophora</taxon>
        <taxon>Intramacronucleata</taxon>
        <taxon>Oligohymenophorea</taxon>
        <taxon>Hymenostomatida</taxon>
        <taxon>Tetrahymenina</taxon>
        <taxon>Tetrahymenidae</taxon>
        <taxon>Tetrahymena</taxon>
    </lineage>
</organism>
<keyword evidence="7" id="KW-1185">Reference proteome</keyword>
<gene>
    <name evidence="6" type="ORF">TTHERM_00637740</name>
</gene>
<dbReference type="OMA" id="SQIHGTQ"/>
<dbReference type="PANTHER" id="PTHR46126">
    <property type="entry name" value="DYNACTIN SUBUNIT 5"/>
    <property type="match status" value="1"/>
</dbReference>
<comment type="subcellular location">
    <subcellularLocation>
        <location evidence="1">Cytoplasm</location>
        <location evidence="1">Cytoskeleton</location>
    </subcellularLocation>
</comment>
<name>Q22HC9_TETTS</name>
<dbReference type="FunCoup" id="Q22HC9">
    <property type="interactions" value="280"/>
</dbReference>
<keyword evidence="2" id="KW-0963">Cytoplasm</keyword>
<dbReference type="PANTHER" id="PTHR46126:SF1">
    <property type="entry name" value="DYNACTIN SUBUNIT 5"/>
    <property type="match status" value="1"/>
</dbReference>
<dbReference type="SUPFAM" id="SSF51161">
    <property type="entry name" value="Trimeric LpxA-like enzymes"/>
    <property type="match status" value="1"/>
</dbReference>
<dbReference type="Proteomes" id="UP000009168">
    <property type="component" value="Unassembled WGS sequence"/>
</dbReference>
<dbReference type="CDD" id="cd03359">
    <property type="entry name" value="LbH_Dynactin_5"/>
    <property type="match status" value="1"/>
</dbReference>
<dbReference type="InterPro" id="IPR047125">
    <property type="entry name" value="DCTN5"/>
</dbReference>
<dbReference type="Gene3D" id="2.160.10.10">
    <property type="entry name" value="Hexapeptide repeat proteins"/>
    <property type="match status" value="1"/>
</dbReference>
<reference evidence="7" key="1">
    <citation type="journal article" date="2006" name="PLoS Biol.">
        <title>Macronuclear genome sequence of the ciliate Tetrahymena thermophila, a model eukaryote.</title>
        <authorList>
            <person name="Eisen J.A."/>
            <person name="Coyne R.S."/>
            <person name="Wu M."/>
            <person name="Wu D."/>
            <person name="Thiagarajan M."/>
            <person name="Wortman J.R."/>
            <person name="Badger J.H."/>
            <person name="Ren Q."/>
            <person name="Amedeo P."/>
            <person name="Jones K.M."/>
            <person name="Tallon L.J."/>
            <person name="Delcher A.L."/>
            <person name="Salzberg S.L."/>
            <person name="Silva J.C."/>
            <person name="Haas B.J."/>
            <person name="Majoros W.H."/>
            <person name="Farzad M."/>
            <person name="Carlton J.M."/>
            <person name="Smith R.K. Jr."/>
            <person name="Garg J."/>
            <person name="Pearlman R.E."/>
            <person name="Karrer K.M."/>
            <person name="Sun L."/>
            <person name="Manning G."/>
            <person name="Elde N.C."/>
            <person name="Turkewitz A.P."/>
            <person name="Asai D.J."/>
            <person name="Wilkes D.E."/>
            <person name="Wang Y."/>
            <person name="Cai H."/>
            <person name="Collins K."/>
            <person name="Stewart B.A."/>
            <person name="Lee S.R."/>
            <person name="Wilamowska K."/>
            <person name="Weinberg Z."/>
            <person name="Ruzzo W.L."/>
            <person name="Wloga D."/>
            <person name="Gaertig J."/>
            <person name="Frankel J."/>
            <person name="Tsao C.-C."/>
            <person name="Gorovsky M.A."/>
            <person name="Keeling P.J."/>
            <person name="Waller R.F."/>
            <person name="Patron N.J."/>
            <person name="Cherry J.M."/>
            <person name="Stover N.A."/>
            <person name="Krieger C.J."/>
            <person name="del Toro C."/>
            <person name="Ryder H.F."/>
            <person name="Williamson S.C."/>
            <person name="Barbeau R.A."/>
            <person name="Hamilton E.P."/>
            <person name="Orias E."/>
        </authorList>
    </citation>
    <scope>NUCLEOTIDE SEQUENCE [LARGE SCALE GENOMIC DNA]</scope>
    <source>
        <strain evidence="7">SB210</strain>
    </source>
</reference>